<dbReference type="RefSeq" id="WP_146830729.1">
    <property type="nucleotide sequence ID" value="NZ_CP042476.1"/>
</dbReference>
<organism evidence="1 2">
    <name type="scientific">Antarcticibacterium arcticum</name>
    <dbReference type="NCBI Taxonomy" id="2585771"/>
    <lineage>
        <taxon>Bacteria</taxon>
        <taxon>Pseudomonadati</taxon>
        <taxon>Bacteroidota</taxon>
        <taxon>Flavobacteriia</taxon>
        <taxon>Flavobacteriales</taxon>
        <taxon>Flavobacteriaceae</taxon>
        <taxon>Antarcticibacterium</taxon>
    </lineage>
</organism>
<proteinExistence type="predicted"/>
<dbReference type="Proteomes" id="UP000321954">
    <property type="component" value="Chromosome"/>
</dbReference>
<dbReference type="EMBL" id="CP042476">
    <property type="protein sequence ID" value="QED36676.1"/>
    <property type="molecule type" value="Genomic_DNA"/>
</dbReference>
<dbReference type="KEGG" id="anp:FK178_02635"/>
<dbReference type="AlphaFoldDB" id="A0A5B8YJX8"/>
<dbReference type="InterPro" id="IPR023393">
    <property type="entry name" value="START-like_dom_sf"/>
</dbReference>
<dbReference type="SUPFAM" id="SSF55961">
    <property type="entry name" value="Bet v1-like"/>
    <property type="match status" value="1"/>
</dbReference>
<accession>A0A5B8YJX8</accession>
<dbReference type="CDD" id="cd07820">
    <property type="entry name" value="SRPBCC_3"/>
    <property type="match status" value="1"/>
</dbReference>
<dbReference type="OrthoDB" id="9801773at2"/>
<gene>
    <name evidence="1" type="ORF">FK178_02635</name>
</gene>
<name>A0A5B8YJX8_9FLAO</name>
<reference evidence="1 2" key="1">
    <citation type="submission" date="2019-08" db="EMBL/GenBank/DDBJ databases">
        <title>Antarcticibacterium arcticum sp. nov., a bacterium isolated from marine sediment of the Canadian Beaufort Sea.</title>
        <authorList>
            <person name="Lee Y.M."/>
            <person name="Baek K."/>
            <person name="Lee D.-H."/>
            <person name="Shin S.C."/>
            <person name="Jin Y.K."/>
            <person name="Park Y."/>
        </authorList>
    </citation>
    <scope>NUCLEOTIDE SEQUENCE [LARGE SCALE GENOMIC DNA]</scope>
    <source>
        <strain evidence="1 2">PAMC 28998</strain>
    </source>
</reference>
<sequence>MPVIKLQTYIKANIYLVFDLSRSIDLQSKYVTDSSEKAIAGRTTGLINLGETVTYRGKHLGIKQNLTSRVTDFHRPNFFADEMVKGAFKSFRHEHHFIATGEGTIMKDEFNFQSPLGVLGKLANTLFLKSYMTRFLENRNKVIKEFAESGR</sequence>
<protein>
    <submittedName>
        <fullName evidence="1">SRPBCC family protein</fullName>
    </submittedName>
</protein>
<evidence type="ECO:0000313" key="2">
    <source>
        <dbReference type="Proteomes" id="UP000321954"/>
    </source>
</evidence>
<dbReference type="Gene3D" id="3.30.530.20">
    <property type="match status" value="1"/>
</dbReference>
<keyword evidence="2" id="KW-1185">Reference proteome</keyword>
<evidence type="ECO:0000313" key="1">
    <source>
        <dbReference type="EMBL" id="QED36676.1"/>
    </source>
</evidence>